<dbReference type="OrthoDB" id="431351at2759"/>
<proteinExistence type="predicted"/>
<evidence type="ECO:0000313" key="4">
    <source>
        <dbReference type="Proteomes" id="UP000649617"/>
    </source>
</evidence>
<keyword evidence="4" id="KW-1185">Reference proteome</keyword>
<feature type="coiled-coil region" evidence="1">
    <location>
        <begin position="105"/>
        <end position="132"/>
    </location>
</feature>
<name>A0A812JJX9_SYMPI</name>
<dbReference type="Proteomes" id="UP000649617">
    <property type="component" value="Unassembled WGS sequence"/>
</dbReference>
<reference evidence="3" key="1">
    <citation type="submission" date="2021-02" db="EMBL/GenBank/DDBJ databases">
        <authorList>
            <person name="Dougan E. K."/>
            <person name="Rhodes N."/>
            <person name="Thang M."/>
            <person name="Chan C."/>
        </authorList>
    </citation>
    <scope>NUCLEOTIDE SEQUENCE</scope>
</reference>
<evidence type="ECO:0000256" key="1">
    <source>
        <dbReference type="SAM" id="Coils"/>
    </source>
</evidence>
<comment type="caution">
    <text evidence="3">The sequence shown here is derived from an EMBL/GenBank/DDBJ whole genome shotgun (WGS) entry which is preliminary data.</text>
</comment>
<feature type="coiled-coil region" evidence="1">
    <location>
        <begin position="1"/>
        <end position="28"/>
    </location>
</feature>
<evidence type="ECO:0000256" key="2">
    <source>
        <dbReference type="SAM" id="MobiDB-lite"/>
    </source>
</evidence>
<keyword evidence="1" id="KW-0175">Coiled coil</keyword>
<protein>
    <submittedName>
        <fullName evidence="3">Uncharacterized protein</fullName>
    </submittedName>
</protein>
<dbReference type="EMBL" id="CAJNIZ010002224">
    <property type="protein sequence ID" value="CAE7207950.1"/>
    <property type="molecule type" value="Genomic_DNA"/>
</dbReference>
<dbReference type="AlphaFoldDB" id="A0A812JJX9"/>
<sequence>MAALKAWQRQLQEEMQDLKNMCEQRFQDLSEKFLFVSKSSQEQDARVKNLETKAQLSLYRQPAQRDVAAETGREAVLTSQQAPFPQVQAQAMEAGAEAAAAVVARRVAERVRQDLEAEMETLRRRFSQVVRDVEGLHQAAAQGRAAAADTSADSLRRLLVEALIRPCRPGEVQQMALKLLSQALDAATLLSAATLSPEPSAPIAEIFRKHESAAETRKICEEILAERVSSLLADCGPDTQGAVEAFLTGKTGNSASATPVPSSTSTWTTPAAPPQARPITPSSSKEASLPPPPQILSQPARPRGAPVRPVRLAALGPAASRRSDSAGPVWRPPLEYGPGACAP</sequence>
<organism evidence="3 4">
    <name type="scientific">Symbiodinium pilosum</name>
    <name type="common">Dinoflagellate</name>
    <dbReference type="NCBI Taxonomy" id="2952"/>
    <lineage>
        <taxon>Eukaryota</taxon>
        <taxon>Sar</taxon>
        <taxon>Alveolata</taxon>
        <taxon>Dinophyceae</taxon>
        <taxon>Suessiales</taxon>
        <taxon>Symbiodiniaceae</taxon>
        <taxon>Symbiodinium</taxon>
    </lineage>
</organism>
<gene>
    <name evidence="3" type="ORF">SPIL2461_LOCUS2102</name>
</gene>
<accession>A0A812JJX9</accession>
<feature type="compositionally biased region" description="Low complexity" evidence="2">
    <location>
        <begin position="295"/>
        <end position="314"/>
    </location>
</feature>
<feature type="region of interest" description="Disordered" evidence="2">
    <location>
        <begin position="251"/>
        <end position="343"/>
    </location>
</feature>
<feature type="compositionally biased region" description="Low complexity" evidence="2">
    <location>
        <begin position="254"/>
        <end position="270"/>
    </location>
</feature>
<evidence type="ECO:0000313" key="3">
    <source>
        <dbReference type="EMBL" id="CAE7207950.1"/>
    </source>
</evidence>